<dbReference type="AlphaFoldDB" id="A4BTW9"/>
<reference evidence="1 2" key="1">
    <citation type="submission" date="2006-02" db="EMBL/GenBank/DDBJ databases">
        <authorList>
            <person name="Waterbury J."/>
            <person name="Ferriera S."/>
            <person name="Johnson J."/>
            <person name="Kravitz S."/>
            <person name="Halpern A."/>
            <person name="Remington K."/>
            <person name="Beeson K."/>
            <person name="Tran B."/>
            <person name="Rogers Y.-H."/>
            <person name="Friedman R."/>
            <person name="Venter J.C."/>
        </authorList>
    </citation>
    <scope>NUCLEOTIDE SEQUENCE [LARGE SCALE GENOMIC DNA]</scope>
    <source>
        <strain evidence="1 2">Nb-231</strain>
    </source>
</reference>
<dbReference type="EMBL" id="AAOF01000016">
    <property type="protein sequence ID" value="EAR20790.1"/>
    <property type="molecule type" value="Genomic_DNA"/>
</dbReference>
<name>A4BTW9_9GAMM</name>
<organism evidence="1 2">
    <name type="scientific">Nitrococcus mobilis Nb-231</name>
    <dbReference type="NCBI Taxonomy" id="314278"/>
    <lineage>
        <taxon>Bacteria</taxon>
        <taxon>Pseudomonadati</taxon>
        <taxon>Pseudomonadota</taxon>
        <taxon>Gammaproteobacteria</taxon>
        <taxon>Chromatiales</taxon>
        <taxon>Ectothiorhodospiraceae</taxon>
        <taxon>Nitrococcus</taxon>
    </lineage>
</organism>
<dbReference type="STRING" id="314278.NB231_10954"/>
<dbReference type="Proteomes" id="UP000003374">
    <property type="component" value="Unassembled WGS sequence"/>
</dbReference>
<evidence type="ECO:0000313" key="2">
    <source>
        <dbReference type="Proteomes" id="UP000003374"/>
    </source>
</evidence>
<protein>
    <submittedName>
        <fullName evidence="1">Uncharacterized protein</fullName>
    </submittedName>
</protein>
<keyword evidence="2" id="KW-1185">Reference proteome</keyword>
<dbReference type="HOGENOM" id="CLU_123302_0_0_6"/>
<dbReference type="eggNOG" id="ENOG5032VTR">
    <property type="taxonomic scope" value="Bacteria"/>
</dbReference>
<sequence>MSRLILEPSATAVWHRVVTEAACRAECALDEQRESYLVFLLMRYLRRPELMRSVLALKFLQGLLSRGQVRRDSLQEVGDQCLIFAGLFPEQAERRRVRVSYFVDLGRSAYDNLAGVPHADSAELFHALAHTFVVLMDVLRAVRQHNDTPAMTALQAAELSLETDSAFARRVLRHYTDATLVAPSGRRRH</sequence>
<accession>A4BTW9</accession>
<proteinExistence type="predicted"/>
<dbReference type="RefSeq" id="WP_005002503.1">
    <property type="nucleotide sequence ID" value="NZ_CH672427.1"/>
</dbReference>
<gene>
    <name evidence="1" type="ORF">NB231_10954</name>
</gene>
<evidence type="ECO:0000313" key="1">
    <source>
        <dbReference type="EMBL" id="EAR20790.1"/>
    </source>
</evidence>
<dbReference type="OrthoDB" id="5659936at2"/>
<comment type="caution">
    <text evidence="1">The sequence shown here is derived from an EMBL/GenBank/DDBJ whole genome shotgun (WGS) entry which is preliminary data.</text>
</comment>